<dbReference type="InterPro" id="IPR036869">
    <property type="entry name" value="J_dom_sf"/>
</dbReference>
<gene>
    <name evidence="1" type="ORF">TCM_036093</name>
</gene>
<evidence type="ECO:0000313" key="1">
    <source>
        <dbReference type="EMBL" id="EOY16993.1"/>
    </source>
</evidence>
<accession>A0A061FJ98</accession>
<name>A0A061FJ98_THECC</name>
<dbReference type="PANTHER" id="PTHR45295:SF4">
    <property type="entry name" value="OS06G0474800 PROTEIN"/>
    <property type="match status" value="1"/>
</dbReference>
<dbReference type="EMBL" id="CM001886">
    <property type="protein sequence ID" value="EOY16993.1"/>
    <property type="molecule type" value="Genomic_DNA"/>
</dbReference>
<dbReference type="PANTHER" id="PTHR45295">
    <property type="entry name" value="CHAPERONE PROTEIN DNAJ C76, CHLOROPLASTIC"/>
    <property type="match status" value="1"/>
</dbReference>
<reference evidence="1 2" key="1">
    <citation type="journal article" date="2013" name="Genome Biol.">
        <title>The genome sequence of the most widely cultivated cacao type and its use to identify candidate genes regulating pod color.</title>
        <authorList>
            <person name="Motamayor J.C."/>
            <person name="Mockaitis K."/>
            <person name="Schmutz J."/>
            <person name="Haiminen N."/>
            <person name="Iii D.L."/>
            <person name="Cornejo O."/>
            <person name="Findley S.D."/>
            <person name="Zheng P."/>
            <person name="Utro F."/>
            <person name="Royaert S."/>
            <person name="Saski C."/>
            <person name="Jenkins J."/>
            <person name="Podicheti R."/>
            <person name="Zhao M."/>
            <person name="Scheffler B.E."/>
            <person name="Stack J.C."/>
            <person name="Feltus F.A."/>
            <person name="Mustiga G.M."/>
            <person name="Amores F."/>
            <person name="Phillips W."/>
            <person name="Marelli J.P."/>
            <person name="May G.D."/>
            <person name="Shapiro H."/>
            <person name="Ma J."/>
            <person name="Bustamante C.D."/>
            <person name="Schnell R.J."/>
            <person name="Main D."/>
            <person name="Gilbert D."/>
            <person name="Parida L."/>
            <person name="Kuhn D.N."/>
        </authorList>
    </citation>
    <scope>NUCLEOTIDE SEQUENCE [LARGE SCALE GENOMIC DNA]</scope>
    <source>
        <strain evidence="2">cv. Matina 1-6</strain>
    </source>
</reference>
<organism evidence="1 2">
    <name type="scientific">Theobroma cacao</name>
    <name type="common">Cacao</name>
    <name type="synonym">Cocoa</name>
    <dbReference type="NCBI Taxonomy" id="3641"/>
    <lineage>
        <taxon>Eukaryota</taxon>
        <taxon>Viridiplantae</taxon>
        <taxon>Streptophyta</taxon>
        <taxon>Embryophyta</taxon>
        <taxon>Tracheophyta</taxon>
        <taxon>Spermatophyta</taxon>
        <taxon>Magnoliopsida</taxon>
        <taxon>eudicotyledons</taxon>
        <taxon>Gunneridae</taxon>
        <taxon>Pentapetalae</taxon>
        <taxon>rosids</taxon>
        <taxon>malvids</taxon>
        <taxon>Malvales</taxon>
        <taxon>Malvaceae</taxon>
        <taxon>Byttnerioideae</taxon>
        <taxon>Theobroma</taxon>
    </lineage>
</organism>
<sequence>MIVLLFHGGRRNGVRLDVITKGIREGEKARAKRNYYELLGVSADSNQCFPPFDWKSWIKGHEYTLMLNEVYQVLIKDDMRRDYDASIGPIKVQFGKTVSGYSSWKGLLRPQAIFVKPDFKKYLPCPSCD</sequence>
<dbReference type="SUPFAM" id="SSF46565">
    <property type="entry name" value="Chaperone J-domain"/>
    <property type="match status" value="1"/>
</dbReference>
<dbReference type="AlphaFoldDB" id="A0A061FJ98"/>
<dbReference type="STRING" id="3641.A0A061FJ98"/>
<evidence type="ECO:0000313" key="2">
    <source>
        <dbReference type="Proteomes" id="UP000026915"/>
    </source>
</evidence>
<proteinExistence type="predicted"/>
<protein>
    <submittedName>
        <fullName evidence="1">Uncharacterized protein</fullName>
    </submittedName>
</protein>
<dbReference type="Proteomes" id="UP000026915">
    <property type="component" value="Chromosome 8"/>
</dbReference>
<keyword evidence="2" id="KW-1185">Reference proteome</keyword>
<dbReference type="Gramene" id="EOY16993">
    <property type="protein sequence ID" value="EOY16993"/>
    <property type="gene ID" value="TCM_036093"/>
</dbReference>
<dbReference type="InParanoid" id="A0A061FJ98"/>
<dbReference type="HOGENOM" id="CLU_1952763_0_0_1"/>